<keyword evidence="6" id="KW-0106">Calcium</keyword>
<dbReference type="InterPro" id="IPR050819">
    <property type="entry name" value="Tripeptidyl-peptidase_I"/>
</dbReference>
<evidence type="ECO:0000256" key="5">
    <source>
        <dbReference type="ARBA" id="ARBA00022825"/>
    </source>
</evidence>
<dbReference type="Gene3D" id="3.40.50.200">
    <property type="entry name" value="Peptidase S8/S53 domain"/>
    <property type="match status" value="1"/>
</dbReference>
<keyword evidence="11" id="KW-1185">Reference proteome</keyword>
<feature type="compositionally biased region" description="Gly residues" evidence="8">
    <location>
        <begin position="521"/>
        <end position="532"/>
    </location>
</feature>
<reference evidence="11" key="1">
    <citation type="submission" date="2019-04" db="EMBL/GenBank/DDBJ databases">
        <title>Draft genome sequence of Pseudonocardiaceae bacterium SL3-2-4.</title>
        <authorList>
            <person name="Ningsih F."/>
            <person name="Yokota A."/>
            <person name="Sakai Y."/>
            <person name="Nanatani K."/>
            <person name="Yabe S."/>
            <person name="Oetari A."/>
            <person name="Sjamsuridzal W."/>
        </authorList>
    </citation>
    <scope>NUCLEOTIDE SEQUENCE [LARGE SCALE GENOMIC DNA]</scope>
    <source>
        <strain evidence="11">SL3-2-4</strain>
    </source>
</reference>
<dbReference type="Pfam" id="PF09286">
    <property type="entry name" value="Pro-kuma_activ"/>
    <property type="match status" value="1"/>
</dbReference>
<proteinExistence type="predicted"/>
<dbReference type="GO" id="GO:0006508">
    <property type="term" value="P:proteolysis"/>
    <property type="evidence" value="ECO:0007669"/>
    <property type="project" value="UniProtKB-KW"/>
</dbReference>
<dbReference type="CDD" id="cd11377">
    <property type="entry name" value="Pro-peptidase_S53"/>
    <property type="match status" value="1"/>
</dbReference>
<keyword evidence="3" id="KW-0479">Metal-binding</keyword>
<dbReference type="Proteomes" id="UP000298860">
    <property type="component" value="Unassembled WGS sequence"/>
</dbReference>
<evidence type="ECO:0000313" key="11">
    <source>
        <dbReference type="Proteomes" id="UP000298860"/>
    </source>
</evidence>
<evidence type="ECO:0000256" key="7">
    <source>
        <dbReference type="ARBA" id="ARBA00023145"/>
    </source>
</evidence>
<name>A0A4D4J690_9PSEU</name>
<comment type="cofactor">
    <cofactor evidence="1">
        <name>Ca(2+)</name>
        <dbReference type="ChEBI" id="CHEBI:29108"/>
    </cofactor>
</comment>
<dbReference type="PANTHER" id="PTHR14218:SF15">
    <property type="entry name" value="TRIPEPTIDYL-PEPTIDASE 1"/>
    <property type="match status" value="1"/>
</dbReference>
<protein>
    <submittedName>
        <fullName evidence="10">Kumamolisin</fullName>
    </submittedName>
</protein>
<evidence type="ECO:0000259" key="9">
    <source>
        <dbReference type="PROSITE" id="PS51695"/>
    </source>
</evidence>
<feature type="region of interest" description="Disordered" evidence="8">
    <location>
        <begin position="520"/>
        <end position="554"/>
    </location>
</feature>
<dbReference type="InterPro" id="IPR036852">
    <property type="entry name" value="Peptidase_S8/S53_dom_sf"/>
</dbReference>
<dbReference type="OrthoDB" id="3480681at2"/>
<dbReference type="GO" id="GO:0046872">
    <property type="term" value="F:metal ion binding"/>
    <property type="evidence" value="ECO:0007669"/>
    <property type="project" value="UniProtKB-KW"/>
</dbReference>
<dbReference type="SUPFAM" id="SSF54897">
    <property type="entry name" value="Protease propeptides/inhibitors"/>
    <property type="match status" value="1"/>
</dbReference>
<dbReference type="GO" id="GO:0008240">
    <property type="term" value="F:tripeptidyl-peptidase activity"/>
    <property type="evidence" value="ECO:0007669"/>
    <property type="project" value="TreeGrafter"/>
</dbReference>
<keyword evidence="5" id="KW-0720">Serine protease</keyword>
<gene>
    <name evidence="10" type="ORF">GTS_38680</name>
</gene>
<evidence type="ECO:0000256" key="8">
    <source>
        <dbReference type="SAM" id="MobiDB-lite"/>
    </source>
</evidence>
<dbReference type="AlphaFoldDB" id="A0A4D4J690"/>
<dbReference type="PROSITE" id="PS51695">
    <property type="entry name" value="SEDOLISIN"/>
    <property type="match status" value="1"/>
</dbReference>
<dbReference type="RefSeq" id="WP_137815268.1">
    <property type="nucleotide sequence ID" value="NZ_BJFL01000022.1"/>
</dbReference>
<sequence>MSDSAALVLLPGSERAAIPGAVPAGAVDPAERIELTLVLRRRADLPDEFVTGPATLTSAELAAGYGAADSDVDLVRSVLAERGVEVVSVRPGAGSVAVAGPAEAVCAAFGTTLSRVASTVPGGRVEHRHREGRLSVPAELDGVVTAVLGLDDRPQARSYLRRAAEPAARRSYTPPQLGSVYRFPADTDGTGQVIAILELGGGYTEDDLSGYFRSLGVPAPRVTAVGVDGGANQPGQQPDADTEVLLDIEVAGALAPGADIVVYFAPNTDRGFLDALNAAVHATPTPTAVSISWGLSEDSWTAQARTAMDRAMADAAALGVTVCVAAGDWGSADGQQDGEPHVDFPAASPNALACGGTTLNADPETGAVHSEVVWSSPDGSATGGGVSRVFPLPSWQSGVDVPERPGGGTGRGVPDLAAVADPATGYQVLVDGRPTVVGGTSAVAPLVAALTCRLAQRLGHRLGLLQPALYGRARAGHATPGFRDIRSGSNGAYSARAGWDPCTGLGAALGEDLLDRLRGGAVHGRGSTGHGTRGNDPGDEAGPEPTPPATPAVS</sequence>
<evidence type="ECO:0000313" key="10">
    <source>
        <dbReference type="EMBL" id="GDY32235.1"/>
    </source>
</evidence>
<accession>A0A4D4J690</accession>
<evidence type="ECO:0000256" key="6">
    <source>
        <dbReference type="ARBA" id="ARBA00022837"/>
    </source>
</evidence>
<dbReference type="SMART" id="SM00944">
    <property type="entry name" value="Pro-kuma_activ"/>
    <property type="match status" value="1"/>
</dbReference>
<feature type="domain" description="Peptidase S53" evidence="9">
    <location>
        <begin position="171"/>
        <end position="520"/>
    </location>
</feature>
<dbReference type="EMBL" id="BJFL01000022">
    <property type="protein sequence ID" value="GDY32235.1"/>
    <property type="molecule type" value="Genomic_DNA"/>
</dbReference>
<evidence type="ECO:0000256" key="2">
    <source>
        <dbReference type="ARBA" id="ARBA00022670"/>
    </source>
</evidence>
<evidence type="ECO:0000256" key="4">
    <source>
        <dbReference type="ARBA" id="ARBA00022801"/>
    </source>
</evidence>
<dbReference type="InterPro" id="IPR015366">
    <property type="entry name" value="S53_propep"/>
</dbReference>
<dbReference type="PANTHER" id="PTHR14218">
    <property type="entry name" value="PROTEASE S8 TRIPEPTIDYL PEPTIDASE I CLN2"/>
    <property type="match status" value="1"/>
</dbReference>
<evidence type="ECO:0000256" key="1">
    <source>
        <dbReference type="ARBA" id="ARBA00001913"/>
    </source>
</evidence>
<dbReference type="SUPFAM" id="SSF52743">
    <property type="entry name" value="Subtilisin-like"/>
    <property type="match status" value="1"/>
</dbReference>
<dbReference type="CDD" id="cd04056">
    <property type="entry name" value="Peptidases_S53"/>
    <property type="match status" value="1"/>
</dbReference>
<organism evidence="10 11">
    <name type="scientific">Gandjariella thermophila</name>
    <dbReference type="NCBI Taxonomy" id="1931992"/>
    <lineage>
        <taxon>Bacteria</taxon>
        <taxon>Bacillati</taxon>
        <taxon>Actinomycetota</taxon>
        <taxon>Actinomycetes</taxon>
        <taxon>Pseudonocardiales</taxon>
        <taxon>Pseudonocardiaceae</taxon>
        <taxon>Gandjariella</taxon>
    </lineage>
</organism>
<keyword evidence="2" id="KW-0645">Protease</keyword>
<comment type="caution">
    <text evidence="10">The sequence shown here is derived from an EMBL/GenBank/DDBJ whole genome shotgun (WGS) entry which is preliminary data.</text>
</comment>
<keyword evidence="7" id="KW-0865">Zymogen</keyword>
<evidence type="ECO:0000256" key="3">
    <source>
        <dbReference type="ARBA" id="ARBA00022723"/>
    </source>
</evidence>
<keyword evidence="4" id="KW-0378">Hydrolase</keyword>
<dbReference type="GO" id="GO:0004252">
    <property type="term" value="F:serine-type endopeptidase activity"/>
    <property type="evidence" value="ECO:0007669"/>
    <property type="project" value="InterPro"/>
</dbReference>
<feature type="compositionally biased region" description="Pro residues" evidence="8">
    <location>
        <begin position="544"/>
        <end position="554"/>
    </location>
</feature>
<dbReference type="InterPro" id="IPR030400">
    <property type="entry name" value="Sedolisin_dom"/>
</dbReference>